<dbReference type="EMBL" id="KR709158">
    <property type="protein sequence ID" value="AKM54876.1"/>
    <property type="molecule type" value="Genomic_DNA"/>
</dbReference>
<keyword evidence="8 17" id="KW-0999">Mitochondrion inner membrane</keyword>
<feature type="transmembrane region" description="Helical" evidence="17">
    <location>
        <begin position="30"/>
        <end position="51"/>
    </location>
</feature>
<evidence type="ECO:0000313" key="19">
    <source>
        <dbReference type="EMBL" id="AKM54876.1"/>
    </source>
</evidence>
<feature type="transmembrane region" description="Helical" evidence="17">
    <location>
        <begin position="290"/>
        <end position="311"/>
    </location>
</feature>
<evidence type="ECO:0000256" key="1">
    <source>
        <dbReference type="ARBA" id="ARBA00004448"/>
    </source>
</evidence>
<feature type="transmembrane region" description="Helical" evidence="17">
    <location>
        <begin position="156"/>
        <end position="174"/>
    </location>
</feature>
<keyword evidence="9 17" id="KW-1278">Translocase</keyword>
<dbReference type="GeneID" id="24703357"/>
<keyword evidence="12 17" id="KW-0520">NAD</keyword>
<evidence type="ECO:0000256" key="3">
    <source>
        <dbReference type="ARBA" id="ARBA00012944"/>
    </source>
</evidence>
<dbReference type="Pfam" id="PF00361">
    <property type="entry name" value="Proton_antipo_M"/>
    <property type="match status" value="1"/>
</dbReference>
<evidence type="ECO:0000256" key="14">
    <source>
        <dbReference type="ARBA" id="ARBA00023128"/>
    </source>
</evidence>
<dbReference type="InterPro" id="IPR003917">
    <property type="entry name" value="NADH_UbQ_OxRdtase_chain2"/>
</dbReference>
<evidence type="ECO:0000256" key="6">
    <source>
        <dbReference type="ARBA" id="ARBA00022660"/>
    </source>
</evidence>
<comment type="function">
    <text evidence="17">Core subunit of the mitochondrial membrane respiratory chain NADH dehydrogenase (Complex I) which catalyzes electron transfer from NADH through the respiratory chain, using ubiquinone as an electron acceptor. Essential for the catalytic activity and assembly of complex I.</text>
</comment>
<keyword evidence="10 17" id="KW-0249">Electron transport</keyword>
<name>A0A0G3ZAT3_9METZ</name>
<feature type="transmembrane region" description="Helical" evidence="17">
    <location>
        <begin position="63"/>
        <end position="83"/>
    </location>
</feature>
<keyword evidence="5" id="KW-0813">Transport</keyword>
<dbReference type="GO" id="GO:0008137">
    <property type="term" value="F:NADH dehydrogenase (ubiquinone) activity"/>
    <property type="evidence" value="ECO:0007669"/>
    <property type="project" value="UniProtKB-EC"/>
</dbReference>
<evidence type="ECO:0000256" key="9">
    <source>
        <dbReference type="ARBA" id="ARBA00022967"/>
    </source>
</evidence>
<evidence type="ECO:0000256" key="11">
    <source>
        <dbReference type="ARBA" id="ARBA00022989"/>
    </source>
</evidence>
<evidence type="ECO:0000256" key="10">
    <source>
        <dbReference type="ARBA" id="ARBA00022982"/>
    </source>
</evidence>
<dbReference type="EC" id="7.1.1.2" evidence="3 17"/>
<feature type="transmembrane region" description="Helical" evidence="17">
    <location>
        <begin position="208"/>
        <end position="230"/>
    </location>
</feature>
<evidence type="ECO:0000256" key="12">
    <source>
        <dbReference type="ARBA" id="ARBA00023027"/>
    </source>
</evidence>
<keyword evidence="7 17" id="KW-0812">Transmembrane</keyword>
<dbReference type="InterPro" id="IPR001750">
    <property type="entry name" value="ND/Mrp_TM"/>
</dbReference>
<dbReference type="GO" id="GO:0006120">
    <property type="term" value="P:mitochondrial electron transport, NADH to ubiquinone"/>
    <property type="evidence" value="ECO:0007669"/>
    <property type="project" value="InterPro"/>
</dbReference>
<evidence type="ECO:0000256" key="13">
    <source>
        <dbReference type="ARBA" id="ARBA00023075"/>
    </source>
</evidence>
<organism evidence="19">
    <name type="scientific">Oopsacas minuta</name>
    <dbReference type="NCBI Taxonomy" id="111878"/>
    <lineage>
        <taxon>Eukaryota</taxon>
        <taxon>Metazoa</taxon>
        <taxon>Porifera</taxon>
        <taxon>Hexactinellida</taxon>
        <taxon>Hexasterophora</taxon>
        <taxon>Lyssacinosida</taxon>
        <taxon>Leucopsacidae</taxon>
        <taxon>Oopsacas</taxon>
    </lineage>
</organism>
<keyword evidence="15 17" id="KW-0472">Membrane</keyword>
<reference evidence="19" key="1">
    <citation type="journal article" date="2015" name="Genome Announc.">
        <title>Mitochondrial Genome Sequence of the Glass Sponge Oopsacas minuta.</title>
        <authorList>
            <person name="Jourda C."/>
            <person name="Santini S."/>
            <person name="Rocher C."/>
            <person name="Le Bivic A."/>
            <person name="Claverie J.M."/>
        </authorList>
    </citation>
    <scope>NUCLEOTIDE SEQUENCE</scope>
</reference>
<dbReference type="PRINTS" id="PR01436">
    <property type="entry name" value="NADHDHGNASE2"/>
</dbReference>
<evidence type="ECO:0000259" key="18">
    <source>
        <dbReference type="Pfam" id="PF00361"/>
    </source>
</evidence>
<dbReference type="GO" id="GO:0005743">
    <property type="term" value="C:mitochondrial inner membrane"/>
    <property type="evidence" value="ECO:0007669"/>
    <property type="project" value="UniProtKB-SubCell"/>
</dbReference>
<evidence type="ECO:0000256" key="2">
    <source>
        <dbReference type="ARBA" id="ARBA00007012"/>
    </source>
</evidence>
<proteinExistence type="inferred from homology"/>
<accession>A0A0G3ZAT3</accession>
<keyword evidence="6 17" id="KW-0679">Respiratory chain</keyword>
<dbReference type="AlphaFoldDB" id="A0A0G3ZAT3"/>
<keyword evidence="11 17" id="KW-1133">Transmembrane helix</keyword>
<evidence type="ECO:0000256" key="4">
    <source>
        <dbReference type="ARBA" id="ARBA00021008"/>
    </source>
</evidence>
<comment type="subcellular location">
    <subcellularLocation>
        <location evidence="1 17">Mitochondrion inner membrane</location>
        <topology evidence="1 17">Multi-pass membrane protein</topology>
    </subcellularLocation>
</comment>
<dbReference type="PANTHER" id="PTHR46552:SF1">
    <property type="entry name" value="NADH-UBIQUINONE OXIDOREDUCTASE CHAIN 2"/>
    <property type="match status" value="1"/>
</dbReference>
<evidence type="ECO:0000256" key="15">
    <source>
        <dbReference type="ARBA" id="ARBA00023136"/>
    </source>
</evidence>
<geneLocation type="mitochondrion" evidence="19"/>
<evidence type="ECO:0000256" key="8">
    <source>
        <dbReference type="ARBA" id="ARBA00022792"/>
    </source>
</evidence>
<feature type="transmembrane region" description="Helical" evidence="17">
    <location>
        <begin position="251"/>
        <end position="270"/>
    </location>
</feature>
<sequence length="386" mass="44327">MENKENLMYKIMTTSLIMTSMLMTTFKNWMILYITMELLTMTTLLLMSLNSKNAQSKEGSMKYLMLSAISSTMLITGMLLTSYQHNSQNMMLKTLLSSNNNMMLTMILFKLGSAPFHIWVTDMYEATKTMNLPLIILIPKMAIISTLMTFETSNNILLMSGILSTTMGAMGAMNQKKMKRLLAYSSINNMGIMIMGLHMYTLPSMQAIMMHMMIYTTTLTIMLMTLHHTYYKKQLTSETFQNDKSNHTHKIIISTLLLSLSGLPPFPGFLSKWLIMSSTMKQQLMLTSTWMLMTNIPSTAYYLYTMMYSYFKTIMSTTKTMTENNMNNNNKYKMAILTFPILSTLIHPQLMLMPTWTVSTKMMNVPSNNKSPNNKIYINTHTQSKN</sequence>
<protein>
    <recommendedName>
        <fullName evidence="4 17">NADH-ubiquinone oxidoreductase chain 2</fullName>
        <ecNumber evidence="3 17">7.1.1.2</ecNumber>
    </recommendedName>
</protein>
<feature type="domain" description="NADH:quinone oxidoreductase/Mrp antiporter transmembrane" evidence="18">
    <location>
        <begin position="28"/>
        <end position="290"/>
    </location>
</feature>
<feature type="transmembrane region" description="Helical" evidence="17">
    <location>
        <begin position="103"/>
        <end position="120"/>
    </location>
</feature>
<evidence type="ECO:0000256" key="7">
    <source>
        <dbReference type="ARBA" id="ARBA00022692"/>
    </source>
</evidence>
<evidence type="ECO:0000256" key="5">
    <source>
        <dbReference type="ARBA" id="ARBA00022448"/>
    </source>
</evidence>
<feature type="transmembrane region" description="Helical" evidence="17">
    <location>
        <begin position="7"/>
        <end position="24"/>
    </location>
</feature>
<gene>
    <name evidence="19" type="primary">nad2</name>
    <name evidence="19" type="ORF">MtOm_00025</name>
</gene>
<keyword evidence="13 17" id="KW-0830">Ubiquinone</keyword>
<feature type="transmembrane region" description="Helical" evidence="17">
    <location>
        <begin position="132"/>
        <end position="150"/>
    </location>
</feature>
<feature type="transmembrane region" description="Helical" evidence="17">
    <location>
        <begin position="332"/>
        <end position="352"/>
    </location>
</feature>
<comment type="similarity">
    <text evidence="2 17">Belongs to the complex I subunit 2 family.</text>
</comment>
<feature type="transmembrane region" description="Helical" evidence="17">
    <location>
        <begin position="181"/>
        <end position="202"/>
    </location>
</feature>
<keyword evidence="14 17" id="KW-0496">Mitochondrion</keyword>
<evidence type="ECO:0000256" key="16">
    <source>
        <dbReference type="ARBA" id="ARBA00049551"/>
    </source>
</evidence>
<dbReference type="InterPro" id="IPR050175">
    <property type="entry name" value="Complex_I_Subunit_2"/>
</dbReference>
<comment type="catalytic activity">
    <reaction evidence="16 17">
        <text>a ubiquinone + NADH + 5 H(+)(in) = a ubiquinol + NAD(+) + 4 H(+)(out)</text>
        <dbReference type="Rhea" id="RHEA:29091"/>
        <dbReference type="Rhea" id="RHEA-COMP:9565"/>
        <dbReference type="Rhea" id="RHEA-COMP:9566"/>
        <dbReference type="ChEBI" id="CHEBI:15378"/>
        <dbReference type="ChEBI" id="CHEBI:16389"/>
        <dbReference type="ChEBI" id="CHEBI:17976"/>
        <dbReference type="ChEBI" id="CHEBI:57540"/>
        <dbReference type="ChEBI" id="CHEBI:57945"/>
        <dbReference type="EC" id="7.1.1.2"/>
    </reaction>
</comment>
<evidence type="ECO:0000256" key="17">
    <source>
        <dbReference type="RuleBase" id="RU003403"/>
    </source>
</evidence>
<dbReference type="PANTHER" id="PTHR46552">
    <property type="entry name" value="NADH-UBIQUINONE OXIDOREDUCTASE CHAIN 2"/>
    <property type="match status" value="1"/>
</dbReference>